<name>A0ABY5HDB2_9GAMM</name>
<dbReference type="EMBL" id="CP073347">
    <property type="protein sequence ID" value="UTW10317.1"/>
    <property type="molecule type" value="Genomic_DNA"/>
</dbReference>
<dbReference type="PROSITE" id="PS51257">
    <property type="entry name" value="PROKAR_LIPOPROTEIN"/>
    <property type="match status" value="1"/>
</dbReference>
<sequence length="467" mass="50046">MISRLPSLGAAVLLLSACSLAPQYQQPATPAGATWQVDTPQAEVPQRDTVFTDPALQRDTVFTDPALQRLIALALDNNRDLRLAALNVQAFEAQYRISRAALVPTLDASLAGSRQRLPADLSGTGSTAISSQYSAGIGLSAYELDFFGRIRSLKDQALEQYLAEQENRRSAQIGLVSAVASAYLTLVADRELLQLSSSTLHSELQSLALIEQKQRLGVASELELAQSRITVEAARASEALYQRQVIRDGNALAQLLGTPVPLDLAFPASLTEVRIAATPALAPSQLLQQRPDILAAEHQLRAANASIGAARAALFPSISLTTSAGSLSPDLGGLFAGGSGTWLLAPVLNLPLFDGGQRAANVDVARTGQEIAVVSYQQTIETAFREVADSLNTQAQFERQLAAQDAQVDAGERYLQLADQRFEQGVDSYLTRLDAQRSLFSARQQRVSTRLAELNNRISLYKALGGG</sequence>
<keyword evidence="2" id="KW-0449">Lipoprotein</keyword>
<evidence type="ECO:0000313" key="3">
    <source>
        <dbReference type="EMBL" id="UTW10317.1"/>
    </source>
</evidence>
<dbReference type="InterPro" id="IPR003423">
    <property type="entry name" value="OMP_efflux"/>
</dbReference>
<dbReference type="Pfam" id="PF02321">
    <property type="entry name" value="OEP"/>
    <property type="match status" value="2"/>
</dbReference>
<reference evidence="3" key="1">
    <citation type="submission" date="2021-04" db="EMBL/GenBank/DDBJ databases">
        <title>Oceanospirillales bacteria with DddD are important DMSP degraders in coastal seawater.</title>
        <authorList>
            <person name="Liu J."/>
        </authorList>
    </citation>
    <scope>NUCLEOTIDE SEQUENCE</scope>
    <source>
        <strain evidence="3">D13-1</strain>
    </source>
</reference>
<keyword evidence="4" id="KW-1185">Reference proteome</keyword>
<keyword evidence="2" id="KW-0732">Signal</keyword>
<keyword evidence="2" id="KW-0812">Transmembrane</keyword>
<feature type="chain" id="PRO_5044961411" evidence="2">
    <location>
        <begin position="22"/>
        <end position="467"/>
    </location>
</feature>
<dbReference type="SUPFAM" id="SSF56954">
    <property type="entry name" value="Outer membrane efflux proteins (OEP)"/>
    <property type="match status" value="1"/>
</dbReference>
<dbReference type="PANTHER" id="PTHR30203:SF32">
    <property type="entry name" value="CATION EFFLUX SYSTEM PROTEIN CUSC"/>
    <property type="match status" value="1"/>
</dbReference>
<proteinExistence type="inferred from homology"/>
<accession>A0ABY5HDB2</accession>
<gene>
    <name evidence="3" type="ORF">KDW95_13505</name>
</gene>
<evidence type="ECO:0000256" key="1">
    <source>
        <dbReference type="ARBA" id="ARBA00007613"/>
    </source>
</evidence>
<protein>
    <submittedName>
        <fullName evidence="3">Efflux transporter outer membrane subunit</fullName>
    </submittedName>
</protein>
<comment type="subcellular location">
    <subcellularLocation>
        <location evidence="2">Cell outer membrane</location>
        <topology evidence="2">Lipid-anchor</topology>
    </subcellularLocation>
</comment>
<dbReference type="RefSeq" id="WP_255852353.1">
    <property type="nucleotide sequence ID" value="NZ_CP073347.1"/>
</dbReference>
<feature type="signal peptide" evidence="2">
    <location>
        <begin position="1"/>
        <end position="21"/>
    </location>
</feature>
<dbReference type="Gene3D" id="2.20.200.10">
    <property type="entry name" value="Outer membrane efflux proteins (OEP)"/>
    <property type="match status" value="1"/>
</dbReference>
<evidence type="ECO:0000256" key="2">
    <source>
        <dbReference type="RuleBase" id="RU362097"/>
    </source>
</evidence>
<dbReference type="InterPro" id="IPR010131">
    <property type="entry name" value="MdtP/NodT-like"/>
</dbReference>
<dbReference type="Gene3D" id="1.20.1600.10">
    <property type="entry name" value="Outer membrane efflux proteins (OEP)"/>
    <property type="match status" value="1"/>
</dbReference>
<organism evidence="3 4">
    <name type="scientific">Marinobacterium rhizophilum</name>
    <dbReference type="NCBI Taxonomy" id="420402"/>
    <lineage>
        <taxon>Bacteria</taxon>
        <taxon>Pseudomonadati</taxon>
        <taxon>Pseudomonadota</taxon>
        <taxon>Gammaproteobacteria</taxon>
        <taxon>Oceanospirillales</taxon>
        <taxon>Oceanospirillaceae</taxon>
        <taxon>Marinobacterium</taxon>
    </lineage>
</organism>
<dbReference type="PANTHER" id="PTHR30203">
    <property type="entry name" value="OUTER MEMBRANE CATION EFFLUX PROTEIN"/>
    <property type="match status" value="1"/>
</dbReference>
<keyword evidence="2" id="KW-0472">Membrane</keyword>
<dbReference type="Proteomes" id="UP001058461">
    <property type="component" value="Chromosome"/>
</dbReference>
<dbReference type="NCBIfam" id="TIGR01845">
    <property type="entry name" value="outer_NodT"/>
    <property type="match status" value="1"/>
</dbReference>
<keyword evidence="2" id="KW-1134">Transmembrane beta strand</keyword>
<evidence type="ECO:0000313" key="4">
    <source>
        <dbReference type="Proteomes" id="UP001058461"/>
    </source>
</evidence>
<comment type="similarity">
    <text evidence="1 2">Belongs to the outer membrane factor (OMF) (TC 1.B.17) family.</text>
</comment>
<keyword evidence="2" id="KW-0564">Palmitate</keyword>